<reference evidence="1 2" key="1">
    <citation type="submission" date="2016-01" db="EMBL/GenBank/DDBJ databases">
        <title>Investigation of taxonomic status of Bacillus aminovorans.</title>
        <authorList>
            <person name="Verma A."/>
            <person name="Pal Y."/>
            <person name="Krishnamurthi S."/>
        </authorList>
    </citation>
    <scope>NUCLEOTIDE SEQUENCE [LARGE SCALE GENOMIC DNA]</scope>
    <source>
        <strain evidence="1 2">DSM 1314</strain>
    </source>
</reference>
<accession>A0A177L6D0</accession>
<dbReference type="Proteomes" id="UP000076935">
    <property type="component" value="Unassembled WGS sequence"/>
</dbReference>
<evidence type="ECO:0000313" key="1">
    <source>
        <dbReference type="EMBL" id="OAH60926.1"/>
    </source>
</evidence>
<keyword evidence="2" id="KW-1185">Reference proteome</keyword>
<evidence type="ECO:0000313" key="2">
    <source>
        <dbReference type="Proteomes" id="UP000076935"/>
    </source>
</evidence>
<organism evidence="1 2">
    <name type="scientific">Domibacillus aminovorans</name>
    <dbReference type="NCBI Taxonomy" id="29332"/>
    <lineage>
        <taxon>Bacteria</taxon>
        <taxon>Bacillati</taxon>
        <taxon>Bacillota</taxon>
        <taxon>Bacilli</taxon>
        <taxon>Bacillales</taxon>
        <taxon>Bacillaceae</taxon>
        <taxon>Domibacillus</taxon>
    </lineage>
</organism>
<name>A0A177L6D0_9BACI</name>
<protein>
    <submittedName>
        <fullName evidence="1">Uncharacterized protein</fullName>
    </submittedName>
</protein>
<comment type="caution">
    <text evidence="1">The sequence shown here is derived from an EMBL/GenBank/DDBJ whole genome shotgun (WGS) entry which is preliminary data.</text>
</comment>
<gene>
    <name evidence="1" type="ORF">AWH49_14655</name>
</gene>
<dbReference type="EMBL" id="LQWY01000027">
    <property type="protein sequence ID" value="OAH60926.1"/>
    <property type="molecule type" value="Genomic_DNA"/>
</dbReference>
<dbReference type="AlphaFoldDB" id="A0A177L6D0"/>
<sequence length="72" mass="8533">MVMSNYYTTNLEDWVTRLYVSSKVFHPTQINKENIARKLGIFLHKKPLPSYFEFVGRYRGITMDSNLMIITN</sequence>
<proteinExistence type="predicted"/>